<sequence length="242" mass="23935">MTTTEGRRPVDLDRILASVRGGLVVSCQAPTGSPLRDPAITAVVARAVLLGGAAGLRVNGPDDVAAVRAVTDVPVIGLHKVEGGPRPFITPTPDLARGLVAAGADVVAADASVQVHGPRLDGFGAVVAAVDVPVMADVSTLEEGLRAAELGAALVGTTLSGYTPASTPAPEGPDLDLVAALAAEGLTVVAEGRIRTPEAVAAAFDAGAAAVVVGGAITDPLLTARRFAAVTPRARDTAEASA</sequence>
<evidence type="ECO:0000256" key="6">
    <source>
        <dbReference type="ARBA" id="ARBA00023235"/>
    </source>
</evidence>
<dbReference type="PANTHER" id="PTHR36204">
    <property type="entry name" value="N-ACETYLMANNOSAMINE-6-PHOSPHATE 2-EPIMERASE-RELATED"/>
    <property type="match status" value="1"/>
</dbReference>
<dbReference type="Pfam" id="PF04131">
    <property type="entry name" value="NanE"/>
    <property type="match status" value="1"/>
</dbReference>
<dbReference type="Proteomes" id="UP000642107">
    <property type="component" value="Unassembled WGS sequence"/>
</dbReference>
<evidence type="ECO:0000256" key="3">
    <source>
        <dbReference type="ARBA" id="ARBA00005081"/>
    </source>
</evidence>
<keyword evidence="7" id="KW-0119">Carbohydrate metabolism</keyword>
<proteinExistence type="inferred from homology"/>
<evidence type="ECO:0000313" key="9">
    <source>
        <dbReference type="Proteomes" id="UP000642107"/>
    </source>
</evidence>
<comment type="function">
    <text evidence="2">Converts N-acetylmannosamine-6-phosphate (ManNAc-6-P) to N-acetylglucosamine-6-phosphate (GlcNAc-6-P).</text>
</comment>
<evidence type="ECO:0000256" key="7">
    <source>
        <dbReference type="ARBA" id="ARBA00023277"/>
    </source>
</evidence>
<dbReference type="Gene3D" id="3.20.20.70">
    <property type="entry name" value="Aldolase class I"/>
    <property type="match status" value="1"/>
</dbReference>
<evidence type="ECO:0000256" key="2">
    <source>
        <dbReference type="ARBA" id="ARBA00002147"/>
    </source>
</evidence>
<evidence type="ECO:0000256" key="1">
    <source>
        <dbReference type="ARBA" id="ARBA00000056"/>
    </source>
</evidence>
<gene>
    <name evidence="8" type="ORF">IGS67_08125</name>
</gene>
<dbReference type="EC" id="5.1.3.9" evidence="5"/>
<reference evidence="8 9" key="1">
    <citation type="submission" date="2020-09" db="EMBL/GenBank/DDBJ databases">
        <title>Flavimobilis rhizosphaerae sp. nov., isolated from rhizosphere soil of Spartina alterniflora.</title>
        <authorList>
            <person name="Hanqin C."/>
        </authorList>
    </citation>
    <scope>NUCLEOTIDE SEQUENCE [LARGE SCALE GENOMIC DNA]</scope>
    <source>
        <strain evidence="8 9">GY 10621</strain>
    </source>
</reference>
<dbReference type="InterPro" id="IPR011060">
    <property type="entry name" value="RibuloseP-bd_barrel"/>
</dbReference>
<comment type="pathway">
    <text evidence="3">Amino-sugar metabolism; N-acetylneuraminate degradation; D-fructose 6-phosphate from N-acetylneuraminate: step 3/5.</text>
</comment>
<comment type="catalytic activity">
    <reaction evidence="1">
        <text>an N-acyl-D-glucosamine 6-phosphate = an N-acyl-D-mannosamine 6-phosphate</text>
        <dbReference type="Rhea" id="RHEA:23932"/>
        <dbReference type="ChEBI" id="CHEBI:57599"/>
        <dbReference type="ChEBI" id="CHEBI:57666"/>
        <dbReference type="EC" id="5.1.3.9"/>
    </reaction>
</comment>
<name>A0ABR9DQP2_9MICO</name>
<comment type="caution">
    <text evidence="8">The sequence shown here is derived from an EMBL/GenBank/DDBJ whole genome shotgun (WGS) entry which is preliminary data.</text>
</comment>
<dbReference type="InterPro" id="IPR007260">
    <property type="entry name" value="NanE"/>
</dbReference>
<dbReference type="SUPFAM" id="SSF51366">
    <property type="entry name" value="Ribulose-phoshate binding barrel"/>
    <property type="match status" value="1"/>
</dbReference>
<comment type="similarity">
    <text evidence="4">Belongs to the NanE family.</text>
</comment>
<keyword evidence="6 8" id="KW-0413">Isomerase</keyword>
<evidence type="ECO:0000256" key="4">
    <source>
        <dbReference type="ARBA" id="ARBA00007439"/>
    </source>
</evidence>
<dbReference type="InterPro" id="IPR013785">
    <property type="entry name" value="Aldolase_TIM"/>
</dbReference>
<keyword evidence="9" id="KW-1185">Reference proteome</keyword>
<dbReference type="PANTHER" id="PTHR36204:SF1">
    <property type="entry name" value="N-ACETYLMANNOSAMINE-6-PHOSPHATE 2-EPIMERASE-RELATED"/>
    <property type="match status" value="1"/>
</dbReference>
<organism evidence="8 9">
    <name type="scientific">Flavimobilis rhizosphaerae</name>
    <dbReference type="NCBI Taxonomy" id="2775421"/>
    <lineage>
        <taxon>Bacteria</taxon>
        <taxon>Bacillati</taxon>
        <taxon>Actinomycetota</taxon>
        <taxon>Actinomycetes</taxon>
        <taxon>Micrococcales</taxon>
        <taxon>Jonesiaceae</taxon>
        <taxon>Flavimobilis</taxon>
    </lineage>
</organism>
<accession>A0ABR9DQP2</accession>
<dbReference type="GO" id="GO:0047465">
    <property type="term" value="F:N-acylglucosamine-6-phosphate 2-epimerase activity"/>
    <property type="evidence" value="ECO:0007669"/>
    <property type="project" value="UniProtKB-EC"/>
</dbReference>
<evidence type="ECO:0000256" key="5">
    <source>
        <dbReference type="ARBA" id="ARBA00013180"/>
    </source>
</evidence>
<dbReference type="EMBL" id="JACZDF010000003">
    <property type="protein sequence ID" value="MBD9699455.1"/>
    <property type="molecule type" value="Genomic_DNA"/>
</dbReference>
<dbReference type="NCBIfam" id="NF002231">
    <property type="entry name" value="PRK01130.1"/>
    <property type="match status" value="1"/>
</dbReference>
<protein>
    <recommendedName>
        <fullName evidence="5">N-acylglucosamine-6-phosphate 2-epimerase</fullName>
        <ecNumber evidence="5">5.1.3.9</ecNumber>
    </recommendedName>
</protein>
<evidence type="ECO:0000313" key="8">
    <source>
        <dbReference type="EMBL" id="MBD9699455.1"/>
    </source>
</evidence>